<comment type="caution">
    <text evidence="2">The sequence shown here is derived from an EMBL/GenBank/DDBJ whole genome shotgun (WGS) entry which is preliminary data.</text>
</comment>
<dbReference type="AlphaFoldDB" id="A0A0L6VJK9"/>
<dbReference type="Proteomes" id="UP000037035">
    <property type="component" value="Unassembled WGS sequence"/>
</dbReference>
<keyword evidence="1" id="KW-1133">Transmembrane helix</keyword>
<feature type="transmembrane region" description="Helical" evidence="1">
    <location>
        <begin position="69"/>
        <end position="94"/>
    </location>
</feature>
<organism evidence="2 3">
    <name type="scientific">Puccinia sorghi</name>
    <dbReference type="NCBI Taxonomy" id="27349"/>
    <lineage>
        <taxon>Eukaryota</taxon>
        <taxon>Fungi</taxon>
        <taxon>Dikarya</taxon>
        <taxon>Basidiomycota</taxon>
        <taxon>Pucciniomycotina</taxon>
        <taxon>Pucciniomycetes</taxon>
        <taxon>Pucciniales</taxon>
        <taxon>Pucciniaceae</taxon>
        <taxon>Puccinia</taxon>
    </lineage>
</organism>
<keyword evidence="1" id="KW-0472">Membrane</keyword>
<dbReference type="OrthoDB" id="2505500at2759"/>
<sequence length="331" mass="37903">MAAIAGYNATACIHFWGLCLHTSVTSRWPGVFCIPHSPLMMILFYPLHFLGIALLKIMVVCFRRPRQVLILLTVAVLAFNLFTTIDNIIAWDWFLVMIINLRELVKDIMKDTGQFILATTGFCSAVLQSCSPRTFHQLPMDTSHPFCLTHYILKGNLFQLSNALYFMNAELGNHTKISSQVQNLAEIHSLFTDQIEMLDSMGVYTIKLVLYKCQFLLLQYFKSVHRASYSKDNSVESLHKLSRKELSKLQENFNAFFTKKSLFSKMEATINGAKATVAFLNKNKNNLKHGWFGLERQRRHPVLFREKIQQMKVHNICIIGNLVVPSGADYL</sequence>
<proteinExistence type="predicted"/>
<evidence type="ECO:0000313" key="3">
    <source>
        <dbReference type="Proteomes" id="UP000037035"/>
    </source>
</evidence>
<gene>
    <name evidence="2" type="ORF">VP01_148g26</name>
</gene>
<feature type="transmembrane region" description="Helical" evidence="1">
    <location>
        <begin position="42"/>
        <end position="62"/>
    </location>
</feature>
<accession>A0A0L6VJK9</accession>
<name>A0A0L6VJK9_9BASI</name>
<dbReference type="EMBL" id="LAVV01005442">
    <property type="protein sequence ID" value="KNZ60879.1"/>
    <property type="molecule type" value="Genomic_DNA"/>
</dbReference>
<keyword evidence="1" id="KW-0812">Transmembrane</keyword>
<dbReference type="VEuPathDB" id="FungiDB:VP01_148g26"/>
<keyword evidence="3" id="KW-1185">Reference proteome</keyword>
<evidence type="ECO:0000313" key="2">
    <source>
        <dbReference type="EMBL" id="KNZ60879.1"/>
    </source>
</evidence>
<evidence type="ECO:0000256" key="1">
    <source>
        <dbReference type="SAM" id="Phobius"/>
    </source>
</evidence>
<reference evidence="2 3" key="1">
    <citation type="submission" date="2015-08" db="EMBL/GenBank/DDBJ databases">
        <title>Next Generation Sequencing and Analysis of the Genome of Puccinia sorghi L Schw, the Causal Agent of Maize Common Rust.</title>
        <authorList>
            <person name="Rochi L."/>
            <person name="Burguener G."/>
            <person name="Darino M."/>
            <person name="Turjanski A."/>
            <person name="Kreff E."/>
            <person name="Dieguez M.J."/>
            <person name="Sacco F."/>
        </authorList>
    </citation>
    <scope>NUCLEOTIDE SEQUENCE [LARGE SCALE GENOMIC DNA]</scope>
    <source>
        <strain evidence="2 3">RO10H11247</strain>
    </source>
</reference>
<protein>
    <submittedName>
        <fullName evidence="2">Uncharacterized protein</fullName>
    </submittedName>
</protein>